<keyword evidence="4 6" id="KW-1133">Transmembrane helix</keyword>
<keyword evidence="8" id="KW-1185">Reference proteome</keyword>
<feature type="transmembrane region" description="Helical" evidence="6">
    <location>
        <begin position="142"/>
        <end position="159"/>
    </location>
</feature>
<evidence type="ECO:0000256" key="6">
    <source>
        <dbReference type="SAM" id="Phobius"/>
    </source>
</evidence>
<name>A0A128EHH7_9BACT</name>
<dbReference type="InterPro" id="IPR001123">
    <property type="entry name" value="LeuE-type"/>
</dbReference>
<dbReference type="Proteomes" id="UP000069632">
    <property type="component" value="Unassembled WGS sequence"/>
</dbReference>
<dbReference type="OrthoDB" id="9804822at2"/>
<evidence type="ECO:0000313" key="8">
    <source>
        <dbReference type="Proteomes" id="UP000069632"/>
    </source>
</evidence>
<organism evidence="7 8">
    <name type="scientific">Campylobacter geochelonis</name>
    <dbReference type="NCBI Taxonomy" id="1780362"/>
    <lineage>
        <taxon>Bacteria</taxon>
        <taxon>Pseudomonadati</taxon>
        <taxon>Campylobacterota</taxon>
        <taxon>Epsilonproteobacteria</taxon>
        <taxon>Campylobacterales</taxon>
        <taxon>Campylobacteraceae</taxon>
        <taxon>Campylobacter</taxon>
    </lineage>
</organism>
<protein>
    <submittedName>
        <fullName evidence="7">Homogentisate export protein</fullName>
    </submittedName>
</protein>
<comment type="subcellular location">
    <subcellularLocation>
        <location evidence="1">Cell membrane</location>
        <topology evidence="1">Multi-pass membrane protein</topology>
    </subcellularLocation>
</comment>
<evidence type="ECO:0000256" key="5">
    <source>
        <dbReference type="ARBA" id="ARBA00023136"/>
    </source>
</evidence>
<evidence type="ECO:0000256" key="3">
    <source>
        <dbReference type="ARBA" id="ARBA00022692"/>
    </source>
</evidence>
<dbReference type="Pfam" id="PF01810">
    <property type="entry name" value="LysE"/>
    <property type="match status" value="1"/>
</dbReference>
<dbReference type="AlphaFoldDB" id="A0A128EHH7"/>
<feature type="transmembrane region" description="Helical" evidence="6">
    <location>
        <begin position="40"/>
        <end position="64"/>
    </location>
</feature>
<dbReference type="PANTHER" id="PTHR30086">
    <property type="entry name" value="ARGININE EXPORTER PROTEIN ARGO"/>
    <property type="match status" value="1"/>
</dbReference>
<dbReference type="EMBL" id="FIZP01000012">
    <property type="protein sequence ID" value="CZE48898.1"/>
    <property type="molecule type" value="Genomic_DNA"/>
</dbReference>
<reference evidence="7 8" key="1">
    <citation type="submission" date="2016-02" db="EMBL/GenBank/DDBJ databases">
        <authorList>
            <consortium name="Pathogen Informatics"/>
        </authorList>
    </citation>
    <scope>NUCLEOTIDE SEQUENCE [LARGE SCALE GENOMIC DNA]</scope>
    <source>
        <strain evidence="7 8">RC20</strain>
    </source>
</reference>
<dbReference type="PANTHER" id="PTHR30086:SF5">
    <property type="entry name" value="HOMOGENTISATE EXPORT PROTEIN"/>
    <property type="match status" value="1"/>
</dbReference>
<keyword evidence="3 6" id="KW-0812">Transmembrane</keyword>
<evidence type="ECO:0000256" key="4">
    <source>
        <dbReference type="ARBA" id="ARBA00022989"/>
    </source>
</evidence>
<accession>A0A128EHH7</accession>
<evidence type="ECO:0000256" key="1">
    <source>
        <dbReference type="ARBA" id="ARBA00004651"/>
    </source>
</evidence>
<evidence type="ECO:0000256" key="2">
    <source>
        <dbReference type="ARBA" id="ARBA00022475"/>
    </source>
</evidence>
<feature type="transmembrane region" description="Helical" evidence="6">
    <location>
        <begin position="71"/>
        <end position="88"/>
    </location>
</feature>
<feature type="transmembrane region" description="Helical" evidence="6">
    <location>
        <begin position="179"/>
        <end position="197"/>
    </location>
</feature>
<evidence type="ECO:0000313" key="7">
    <source>
        <dbReference type="EMBL" id="CZE48898.1"/>
    </source>
</evidence>
<gene>
    <name evidence="7" type="primary">rhtB</name>
    <name evidence="7" type="ORF">ERS672216_01648</name>
</gene>
<proteinExistence type="predicted"/>
<sequence>MDWVLFITTFLFASYLPGINMSLALSLSLNIGYKKTMFMILGGVFGLGFVSLVCAVGVGALIITKPEIFEILKVVGGIYILFLSYKMFMANSKFKDVKAVKPLSNLELFVQGFMTCNINPKAWIFLATLLPPFLDRENPINLKMFILIFIIMLIEFLSYNTYALGGLAFKKLMSKHVQVVEKISAFLMGVIGIWIIFE</sequence>
<dbReference type="GO" id="GO:0005886">
    <property type="term" value="C:plasma membrane"/>
    <property type="evidence" value="ECO:0007669"/>
    <property type="project" value="UniProtKB-SubCell"/>
</dbReference>
<feature type="transmembrane region" description="Helical" evidence="6">
    <location>
        <begin position="108"/>
        <end position="130"/>
    </location>
</feature>
<keyword evidence="5 6" id="KW-0472">Membrane</keyword>
<dbReference type="RefSeq" id="WP_075493307.1">
    <property type="nucleotide sequence ID" value="NZ_CP053844.1"/>
</dbReference>
<keyword evidence="2" id="KW-1003">Cell membrane</keyword>
<dbReference type="GO" id="GO:0042970">
    <property type="term" value="F:homoserine transmembrane transporter activity"/>
    <property type="evidence" value="ECO:0007669"/>
    <property type="project" value="TreeGrafter"/>
</dbReference>